<name>A0ACC0IBH6_9ERIC</name>
<protein>
    <submittedName>
        <fullName evidence="1">LEAF RUST 10 DISEASE-RESISTANCE LOCUS RECEPTOR-LIKE PROTEIN KINASE-like 1.2</fullName>
    </submittedName>
</protein>
<keyword evidence="2" id="KW-1185">Reference proteome</keyword>
<reference evidence="1 2" key="1">
    <citation type="journal article" date="2022" name="Plant J.">
        <title>Chromosome-level genome of Camellia lanceoleosa provides a valuable resource for understanding genome evolution and self-incompatibility.</title>
        <authorList>
            <person name="Gong W."/>
            <person name="Xiao S."/>
            <person name="Wang L."/>
            <person name="Liao Z."/>
            <person name="Chang Y."/>
            <person name="Mo W."/>
            <person name="Hu G."/>
            <person name="Li W."/>
            <person name="Zhao G."/>
            <person name="Zhu H."/>
            <person name="Hu X."/>
            <person name="Ji K."/>
            <person name="Xiang X."/>
            <person name="Song Q."/>
            <person name="Yuan D."/>
            <person name="Jin S."/>
            <person name="Zhang L."/>
        </authorList>
    </citation>
    <scope>NUCLEOTIDE SEQUENCE [LARGE SCALE GENOMIC DNA]</scope>
    <source>
        <strain evidence="1">SQ_2022a</strain>
    </source>
</reference>
<comment type="caution">
    <text evidence="1">The sequence shown here is derived from an EMBL/GenBank/DDBJ whole genome shotgun (WGS) entry which is preliminary data.</text>
</comment>
<dbReference type="EMBL" id="CM045763">
    <property type="protein sequence ID" value="KAI8022642.1"/>
    <property type="molecule type" value="Genomic_DNA"/>
</dbReference>
<sequence>MTSPLFSSTTLGGVTVLVSLLILTIWCNNKWNYVSSFIFSRNISSDPSSKADLKGGSVYFGIPVFSYTELEEATNNFDLSKELGDGGFSTVYHGKLQDGREVAVKHLYENNYKRVSQFMNEIEILTCLCHRNLVSIYGCTSRLSRELLLVYEYIPKGNVADHIHGLQANDIPLVWAIRMNIAIETARALAYLHAFDIIHRDVKTDNILLDNNFCVKVADFGLSRLVPNNVTHVSTAP</sequence>
<evidence type="ECO:0000313" key="2">
    <source>
        <dbReference type="Proteomes" id="UP001060215"/>
    </source>
</evidence>
<dbReference type="Proteomes" id="UP001060215">
    <property type="component" value="Chromosome 6"/>
</dbReference>
<gene>
    <name evidence="1" type="ORF">LOK49_LG03G00839</name>
</gene>
<evidence type="ECO:0000313" key="1">
    <source>
        <dbReference type="EMBL" id="KAI8022642.1"/>
    </source>
</evidence>
<organism evidence="1 2">
    <name type="scientific">Camellia lanceoleosa</name>
    <dbReference type="NCBI Taxonomy" id="1840588"/>
    <lineage>
        <taxon>Eukaryota</taxon>
        <taxon>Viridiplantae</taxon>
        <taxon>Streptophyta</taxon>
        <taxon>Embryophyta</taxon>
        <taxon>Tracheophyta</taxon>
        <taxon>Spermatophyta</taxon>
        <taxon>Magnoliopsida</taxon>
        <taxon>eudicotyledons</taxon>
        <taxon>Gunneridae</taxon>
        <taxon>Pentapetalae</taxon>
        <taxon>asterids</taxon>
        <taxon>Ericales</taxon>
        <taxon>Theaceae</taxon>
        <taxon>Camellia</taxon>
    </lineage>
</organism>
<accession>A0ACC0IBH6</accession>
<proteinExistence type="predicted"/>